<dbReference type="KEGG" id="pne:Pnec_1115"/>
<keyword evidence="1" id="KW-0472">Membrane</keyword>
<sequence length="75" mass="8340">MDQRAKLQLRLQETVESLSVLVLTYYAVGLLAYMVKGGKEAGLAIHPEIIAAIAAPIIALTFLVISRRRRHKQKP</sequence>
<dbReference type="STRING" id="452638.Pnec_1115"/>
<reference evidence="2" key="1">
    <citation type="submission" date="2008-03" db="EMBL/GenBank/DDBJ databases">
        <title>Complete sequence of Polynucleobacter necessarius STIR1.</title>
        <authorList>
            <consortium name="US DOE Joint Genome Institute"/>
            <person name="Copeland A."/>
            <person name="Lucas S."/>
            <person name="Lapidus A."/>
            <person name="Barry K."/>
            <person name="Detter J.C."/>
            <person name="Glavina del Rio T."/>
            <person name="Hammon N."/>
            <person name="Israni S."/>
            <person name="Dalin E."/>
            <person name="Tice H."/>
            <person name="Pitluck S."/>
            <person name="Chain P."/>
            <person name="Malfatti S."/>
            <person name="Shin M."/>
            <person name="Vergez L."/>
            <person name="Schmutz J."/>
            <person name="Larimer F."/>
            <person name="Land M."/>
            <person name="Hauser L."/>
            <person name="Kyrpides N."/>
            <person name="Kim E."/>
            <person name="Hahn M."/>
            <person name="Richardson P."/>
        </authorList>
    </citation>
    <scope>NUCLEOTIDE SEQUENCE [LARGE SCALE GENOMIC DNA]</scope>
    <source>
        <strain evidence="2">STIR1</strain>
    </source>
</reference>
<dbReference type="HOGENOM" id="CLU_2667951_0_0_4"/>
<evidence type="ECO:0000256" key="1">
    <source>
        <dbReference type="SAM" id="Phobius"/>
    </source>
</evidence>
<protein>
    <submittedName>
        <fullName evidence="2">Uncharacterized protein</fullName>
    </submittedName>
</protein>
<proteinExistence type="predicted"/>
<name>B1XVA9_POLNS</name>
<accession>B1XVA9</accession>
<organism evidence="2">
    <name type="scientific">Polynucleobacter necessarius subsp. necessarius (strain STIR1)</name>
    <dbReference type="NCBI Taxonomy" id="452638"/>
    <lineage>
        <taxon>Bacteria</taxon>
        <taxon>Pseudomonadati</taxon>
        <taxon>Pseudomonadota</taxon>
        <taxon>Betaproteobacteria</taxon>
        <taxon>Burkholderiales</taxon>
        <taxon>Burkholderiaceae</taxon>
        <taxon>Polynucleobacter</taxon>
    </lineage>
</organism>
<keyword evidence="1" id="KW-0812">Transmembrane</keyword>
<dbReference type="OrthoDB" id="9767470at2"/>
<dbReference type="Pfam" id="PF11902">
    <property type="entry name" value="DUF3422"/>
    <property type="match status" value="1"/>
</dbReference>
<keyword evidence="1" id="KW-1133">Transmembrane helix</keyword>
<dbReference type="eggNOG" id="COG4949">
    <property type="taxonomic scope" value="Bacteria"/>
</dbReference>
<evidence type="ECO:0000313" key="2">
    <source>
        <dbReference type="EMBL" id="ACB44286.1"/>
    </source>
</evidence>
<feature type="transmembrane region" description="Helical" evidence="1">
    <location>
        <begin position="15"/>
        <end position="35"/>
    </location>
</feature>
<dbReference type="AlphaFoldDB" id="B1XVA9"/>
<feature type="transmembrane region" description="Helical" evidence="1">
    <location>
        <begin position="41"/>
        <end position="65"/>
    </location>
</feature>
<dbReference type="EMBL" id="CP001010">
    <property type="protein sequence ID" value="ACB44286.1"/>
    <property type="molecule type" value="Genomic_DNA"/>
</dbReference>
<gene>
    <name evidence="2" type="ordered locus">Pnec_1115</name>
</gene>
<dbReference type="InterPro" id="IPR021830">
    <property type="entry name" value="DUF3422"/>
</dbReference>